<evidence type="ECO:0000256" key="4">
    <source>
        <dbReference type="ARBA" id="ARBA00022801"/>
    </source>
</evidence>
<evidence type="ECO:0000313" key="11">
    <source>
        <dbReference type="Proteomes" id="UP000003688"/>
    </source>
</evidence>
<feature type="domain" description="P/Homo B" evidence="9">
    <location>
        <begin position="657"/>
        <end position="783"/>
    </location>
</feature>
<dbReference type="GO" id="GO:0004252">
    <property type="term" value="F:serine-type endopeptidase activity"/>
    <property type="evidence" value="ECO:0007669"/>
    <property type="project" value="UniProtKB-UniRule"/>
</dbReference>
<dbReference type="EMBL" id="ABOX02000009">
    <property type="protein sequence ID" value="EEF61624.1"/>
    <property type="molecule type" value="Genomic_DNA"/>
</dbReference>
<dbReference type="PROSITE" id="PS00137">
    <property type="entry name" value="SUBTILASE_HIS"/>
    <property type="match status" value="1"/>
</dbReference>
<dbReference type="PROSITE" id="PS51892">
    <property type="entry name" value="SUBTILASE"/>
    <property type="match status" value="1"/>
</dbReference>
<dbReference type="Pfam" id="PF01483">
    <property type="entry name" value="P_proprotein"/>
    <property type="match status" value="1"/>
</dbReference>
<dbReference type="InterPro" id="IPR022398">
    <property type="entry name" value="Peptidase_S8_His-AS"/>
</dbReference>
<dbReference type="Gene3D" id="2.60.120.260">
    <property type="entry name" value="Galactose-binding domain-like"/>
    <property type="match status" value="1"/>
</dbReference>
<dbReference type="GO" id="GO:0016020">
    <property type="term" value="C:membrane"/>
    <property type="evidence" value="ECO:0007669"/>
    <property type="project" value="TreeGrafter"/>
</dbReference>
<dbReference type="STRING" id="320771.Cflav_PD4303"/>
<dbReference type="InterPro" id="IPR000209">
    <property type="entry name" value="Peptidase_S8/S53_dom"/>
</dbReference>
<organism evidence="10 11">
    <name type="scientific">Pedosphaera parvula (strain Ellin514)</name>
    <dbReference type="NCBI Taxonomy" id="320771"/>
    <lineage>
        <taxon>Bacteria</taxon>
        <taxon>Pseudomonadati</taxon>
        <taxon>Verrucomicrobiota</taxon>
        <taxon>Pedosphaerae</taxon>
        <taxon>Pedosphaerales</taxon>
        <taxon>Pedosphaeraceae</taxon>
        <taxon>Pedosphaera</taxon>
    </lineage>
</organism>
<feature type="active site" description="Charge relay system" evidence="7 8">
    <location>
        <position position="238"/>
    </location>
</feature>
<dbReference type="InterPro" id="IPR003137">
    <property type="entry name" value="PA_domain"/>
</dbReference>
<dbReference type="InterPro" id="IPR008979">
    <property type="entry name" value="Galactose-bd-like_sf"/>
</dbReference>
<dbReference type="GO" id="GO:0005737">
    <property type="term" value="C:cytoplasm"/>
    <property type="evidence" value="ECO:0007669"/>
    <property type="project" value="UniProtKB-ARBA"/>
</dbReference>
<evidence type="ECO:0000256" key="7">
    <source>
        <dbReference type="PIRSR" id="PIRSR615500-1"/>
    </source>
</evidence>
<evidence type="ECO:0000256" key="1">
    <source>
        <dbReference type="ARBA" id="ARBA00005325"/>
    </source>
</evidence>
<evidence type="ECO:0000313" key="10">
    <source>
        <dbReference type="EMBL" id="EEF61624.1"/>
    </source>
</evidence>
<dbReference type="Gene3D" id="3.40.50.200">
    <property type="entry name" value="Peptidase S8/S53 domain"/>
    <property type="match status" value="1"/>
</dbReference>
<dbReference type="GO" id="GO:0012505">
    <property type="term" value="C:endomembrane system"/>
    <property type="evidence" value="ECO:0007669"/>
    <property type="project" value="UniProtKB-ARBA"/>
</dbReference>
<dbReference type="InterPro" id="IPR002884">
    <property type="entry name" value="P_dom"/>
</dbReference>
<evidence type="ECO:0000259" key="9">
    <source>
        <dbReference type="PROSITE" id="PS51829"/>
    </source>
</evidence>
<proteinExistence type="inferred from homology"/>
<accession>B9XEW4</accession>
<dbReference type="InterPro" id="IPR034182">
    <property type="entry name" value="Kexin/furin"/>
</dbReference>
<evidence type="ECO:0000256" key="6">
    <source>
        <dbReference type="ARBA" id="ARBA00022837"/>
    </source>
</evidence>
<keyword evidence="3" id="KW-0732">Signal</keyword>
<dbReference type="SUPFAM" id="SSF52743">
    <property type="entry name" value="Subtilisin-like"/>
    <property type="match status" value="1"/>
</dbReference>
<dbReference type="PANTHER" id="PTHR42884">
    <property type="entry name" value="PROPROTEIN CONVERTASE SUBTILISIN/KEXIN-RELATED"/>
    <property type="match status" value="1"/>
</dbReference>
<keyword evidence="2 8" id="KW-0645">Protease</keyword>
<sequence length="904" mass="97193">MRRIARVIYCNIFLISFLGQTALEVCAQTNHFQFKRPQSMALQLDEGEVSRFSLKSAPKAWVKAWPQMVPPTLLNWEVEWSFNSKMARTSETYPSHPLQLSRSVATNLFILQAPDAITAAQEAHYLAGLPEVQAAYPVMQVPVSHNGTYATQPNDQYIFYQWNLEHRNGDGTSAGVDLNVRAAWPYSSGEGVTIAVGDCGIELNHPELVNRATGAPHFNFSNGSTNVTPFGSSLYWAHGTEVAGLALAEANNSIGVAGVAPKARLASWVIQNTNLLLVTDEQLMDMYQYESNKVSVQNHSWGIDGLETQQGIGPLQEIGISNAVTFGRNGKGIVMVRSAGNDRQIQASTDDDGYPSNPQVIAVSAVRIGGRVASYSEFGASILLAAPSGDPSNNEQGLFTTDLLGLGGANAVSNGPPNADLWDYVYPATGVPESGFYGTSASAPQIAGVAALILSANTNLTYRDVQQILILSARHFDFADPDLRTNGAGFAVSHNLGFGIPDAGVAVNLARNWISRPPLSHVTVVATNQCEIPDAGLRVLISGTNIPATLTSIMALPSIGPHADAPTLNLPLVDIGQSIILSGNFTNKGVLIERSTRSSPLPFSLSIGQAAKAGAAFAVVYNYDPAYSTNSNCSGGDTLCAMAATDFVPIPAVFIGRTDGQNLIGIIKTNPTVLGQISLNSTNYSFNVTETLLCEHVGVRIKTDHPLRGDLRITLVSPQGTRSILQRYNRDENPGPVDWTYYSTHHFFESSAGTWTLYITDESPGATGSVLSAGLIIDGVPINDSDHDGLDDDWEMAHFGTLAYGPKDDPDKDGYNNMREQIMGTNPLAADIPFTMSLAKWSSNIIRLSWPGNANYSYQVWGGTNVDSLNRIGNVPGKFPETEWFAPSGSSLNQYYRIIASQVP</sequence>
<dbReference type="PROSITE" id="PS51829">
    <property type="entry name" value="P_HOMO_B"/>
    <property type="match status" value="1"/>
</dbReference>
<comment type="caution">
    <text evidence="10">The sequence shown here is derived from an EMBL/GenBank/DDBJ whole genome shotgun (WGS) entry which is preliminary data.</text>
</comment>
<reference evidence="10 11" key="1">
    <citation type="journal article" date="2011" name="J. Bacteriol.">
        <title>Genome sequence of 'Pedosphaera parvula' Ellin514, an aerobic Verrucomicrobial isolate from pasture soil.</title>
        <authorList>
            <person name="Kant R."/>
            <person name="van Passel M.W."/>
            <person name="Sangwan P."/>
            <person name="Palva A."/>
            <person name="Lucas S."/>
            <person name="Copeland A."/>
            <person name="Lapidus A."/>
            <person name="Glavina Del Rio T."/>
            <person name="Dalin E."/>
            <person name="Tice H."/>
            <person name="Bruce D."/>
            <person name="Goodwin L."/>
            <person name="Pitluck S."/>
            <person name="Chertkov O."/>
            <person name="Larimer F.W."/>
            <person name="Land M.L."/>
            <person name="Hauser L."/>
            <person name="Brettin T.S."/>
            <person name="Detter J.C."/>
            <person name="Han S."/>
            <person name="de Vos W.M."/>
            <person name="Janssen P.H."/>
            <person name="Smidt H."/>
        </authorList>
    </citation>
    <scope>NUCLEOTIDE SEQUENCE [LARGE SCALE GENOMIC DNA]</scope>
    <source>
        <strain evidence="10 11">Ellin514</strain>
    </source>
</reference>
<evidence type="ECO:0000256" key="8">
    <source>
        <dbReference type="PROSITE-ProRule" id="PRU01240"/>
    </source>
</evidence>
<keyword evidence="4 8" id="KW-0378">Hydrolase</keyword>
<dbReference type="Proteomes" id="UP000003688">
    <property type="component" value="Unassembled WGS sequence"/>
</dbReference>
<dbReference type="GO" id="GO:0016485">
    <property type="term" value="P:protein processing"/>
    <property type="evidence" value="ECO:0007669"/>
    <property type="project" value="TreeGrafter"/>
</dbReference>
<evidence type="ECO:0000256" key="5">
    <source>
        <dbReference type="ARBA" id="ARBA00022825"/>
    </source>
</evidence>
<gene>
    <name evidence="10" type="ORF">Cflav_PD4303</name>
</gene>
<evidence type="ECO:0000256" key="3">
    <source>
        <dbReference type="ARBA" id="ARBA00022729"/>
    </source>
</evidence>
<keyword evidence="11" id="KW-1185">Reference proteome</keyword>
<comment type="similarity">
    <text evidence="1">Belongs to the peptidase S8 family. Furin subfamily.</text>
</comment>
<dbReference type="CDD" id="cd04059">
    <property type="entry name" value="Peptidases_S8_Protein_convertases_Kexins_Furin-like"/>
    <property type="match status" value="1"/>
</dbReference>
<dbReference type="AlphaFoldDB" id="B9XEW4"/>
<keyword evidence="5 8" id="KW-0720">Serine protease</keyword>
<dbReference type="Pfam" id="PF00082">
    <property type="entry name" value="Peptidase_S8"/>
    <property type="match status" value="1"/>
</dbReference>
<name>B9XEW4_PEDPL</name>
<dbReference type="InterPro" id="IPR023828">
    <property type="entry name" value="Peptidase_S8_Ser-AS"/>
</dbReference>
<evidence type="ECO:0000256" key="2">
    <source>
        <dbReference type="ARBA" id="ARBA00022670"/>
    </source>
</evidence>
<feature type="active site" description="Charge relay system" evidence="7 8">
    <location>
        <position position="440"/>
    </location>
</feature>
<dbReference type="InterPro" id="IPR015500">
    <property type="entry name" value="Peptidase_S8_subtilisin-rel"/>
</dbReference>
<feature type="active site" description="Charge relay system" evidence="7 8">
    <location>
        <position position="198"/>
    </location>
</feature>
<dbReference type="PANTHER" id="PTHR42884:SF14">
    <property type="entry name" value="NEUROENDOCRINE CONVERTASE 1"/>
    <property type="match status" value="1"/>
</dbReference>
<dbReference type="InterPro" id="IPR036852">
    <property type="entry name" value="Peptidase_S8/S53_dom_sf"/>
</dbReference>
<dbReference type="PRINTS" id="PR00723">
    <property type="entry name" value="SUBTILISIN"/>
</dbReference>
<dbReference type="PROSITE" id="PS00138">
    <property type="entry name" value="SUBTILASE_SER"/>
    <property type="match status" value="1"/>
</dbReference>
<dbReference type="Pfam" id="PF02225">
    <property type="entry name" value="PA"/>
    <property type="match status" value="1"/>
</dbReference>
<keyword evidence="6" id="KW-0106">Calcium</keyword>
<dbReference type="SUPFAM" id="SSF49785">
    <property type="entry name" value="Galactose-binding domain-like"/>
    <property type="match status" value="1"/>
</dbReference>
<protein>
    <submittedName>
        <fullName evidence="10">Peptidase S8 and S53 subtilisin kexin sedolisin</fullName>
    </submittedName>
</protein>